<keyword evidence="7 10" id="KW-0573">Peptidoglycan synthesis</keyword>
<comment type="caution">
    <text evidence="15">The sequence shown here is derived from an EMBL/GenBank/DDBJ whole genome shotgun (WGS) entry which is preliminary data.</text>
</comment>
<feature type="domain" description="Mur ligase N-terminal catalytic" evidence="12">
    <location>
        <begin position="15"/>
        <end position="84"/>
    </location>
</feature>
<sequence length="434" mass="47588">MQIPFSEIFSSVDKIILDSREDCSKGLFVPIKGEKQDGHRFIPMAIEHGASFIFTEEDCSELSKKYPEVRFISVESTIDALQALGGYARSLYSGLVIGVTGSVGKTTTRAMIAKALSMEKSVFETKGNANSQLGLPITLFSMAKENKEISVIELGISIPGEMHRIAEIASCDIAVFTNIGSAHLENLKTKENTCFEKMHILEGNQKEVSLYLPKKDAILGTLTEEKIRAMGFLGEKKLNLFFYEKKEEIPLSVPGEHMEDNASVAMAIGLSLGLHKQKLLQGLLEFQGLKGRGGRLSTEDGIMIIDDSYNASPDSMKASLKVLASEKGAKRKIAVLGDMNELGDNEIAYHREIGELLKSLPIDALFTLGKKGEEIRKAMGEKLLPGSACFSLEELSIALEKEIKPGDLLLFKASNSLSLSRVIQEIRSKHCLPK</sequence>
<evidence type="ECO:0000256" key="4">
    <source>
        <dbReference type="ARBA" id="ARBA00022741"/>
    </source>
</evidence>
<feature type="binding site" evidence="10">
    <location>
        <begin position="101"/>
        <end position="107"/>
    </location>
    <ligand>
        <name>ATP</name>
        <dbReference type="ChEBI" id="CHEBI:30616"/>
    </ligand>
</feature>
<dbReference type="GO" id="GO:0005524">
    <property type="term" value="F:ATP binding"/>
    <property type="evidence" value="ECO:0007669"/>
    <property type="project" value="UniProtKB-UniRule"/>
</dbReference>
<evidence type="ECO:0000256" key="8">
    <source>
        <dbReference type="ARBA" id="ARBA00023306"/>
    </source>
</evidence>
<dbReference type="PANTHER" id="PTHR43024:SF1">
    <property type="entry name" value="UDP-N-ACETYLMURAMOYL-TRIPEPTIDE--D-ALANYL-D-ALANINE LIGASE"/>
    <property type="match status" value="1"/>
</dbReference>
<dbReference type="GO" id="GO:0071555">
    <property type="term" value="P:cell wall organization"/>
    <property type="evidence" value="ECO:0007669"/>
    <property type="project" value="UniProtKB-KW"/>
</dbReference>
<evidence type="ECO:0000259" key="13">
    <source>
        <dbReference type="Pfam" id="PF02875"/>
    </source>
</evidence>
<feature type="domain" description="Mur ligase central" evidence="14">
    <location>
        <begin position="99"/>
        <end position="267"/>
    </location>
</feature>
<dbReference type="InterPro" id="IPR036565">
    <property type="entry name" value="Mur-like_cat_sf"/>
</dbReference>
<dbReference type="Gene3D" id="3.40.1390.10">
    <property type="entry name" value="MurE/MurF, N-terminal domain"/>
    <property type="match status" value="1"/>
</dbReference>
<dbReference type="EMBL" id="JACHHH010000001">
    <property type="protein sequence ID" value="MBB6040328.1"/>
    <property type="molecule type" value="Genomic_DNA"/>
</dbReference>
<dbReference type="Pfam" id="PF02875">
    <property type="entry name" value="Mur_ligase_C"/>
    <property type="match status" value="1"/>
</dbReference>
<dbReference type="InterPro" id="IPR013221">
    <property type="entry name" value="Mur_ligase_cen"/>
</dbReference>
<dbReference type="Pfam" id="PF01225">
    <property type="entry name" value="Mur_ligase"/>
    <property type="match status" value="1"/>
</dbReference>
<keyword evidence="4 10" id="KW-0547">Nucleotide-binding</keyword>
<comment type="subcellular location">
    <subcellularLocation>
        <location evidence="10 11">Cytoplasm</location>
    </subcellularLocation>
</comment>
<dbReference type="GO" id="GO:0051301">
    <property type="term" value="P:cell division"/>
    <property type="evidence" value="ECO:0007669"/>
    <property type="project" value="UniProtKB-KW"/>
</dbReference>
<keyword evidence="8 10" id="KW-0131">Cell cycle</keyword>
<dbReference type="SUPFAM" id="SSF63418">
    <property type="entry name" value="MurE/MurF N-terminal domain"/>
    <property type="match status" value="1"/>
</dbReference>
<dbReference type="SUPFAM" id="SSF53623">
    <property type="entry name" value="MurD-like peptide ligases, catalytic domain"/>
    <property type="match status" value="1"/>
</dbReference>
<evidence type="ECO:0000256" key="3">
    <source>
        <dbReference type="ARBA" id="ARBA00022618"/>
    </source>
</evidence>
<keyword evidence="9 10" id="KW-0961">Cell wall biogenesis/degradation</keyword>
<evidence type="ECO:0000256" key="1">
    <source>
        <dbReference type="ARBA" id="ARBA00022490"/>
    </source>
</evidence>
<dbReference type="EC" id="6.3.2.10" evidence="10 11"/>
<dbReference type="GO" id="GO:0005737">
    <property type="term" value="C:cytoplasm"/>
    <property type="evidence" value="ECO:0007669"/>
    <property type="project" value="UniProtKB-SubCell"/>
</dbReference>
<dbReference type="Pfam" id="PF08245">
    <property type="entry name" value="Mur_ligase_M"/>
    <property type="match status" value="1"/>
</dbReference>
<keyword evidence="5 10" id="KW-0067">ATP-binding</keyword>
<organism evidence="15 16">
    <name type="scientific">Oribacterium sinus</name>
    <dbReference type="NCBI Taxonomy" id="237576"/>
    <lineage>
        <taxon>Bacteria</taxon>
        <taxon>Bacillati</taxon>
        <taxon>Bacillota</taxon>
        <taxon>Clostridia</taxon>
        <taxon>Lachnospirales</taxon>
        <taxon>Lachnospiraceae</taxon>
        <taxon>Oribacterium</taxon>
    </lineage>
</organism>
<keyword evidence="1 10" id="KW-0963">Cytoplasm</keyword>
<dbReference type="RefSeq" id="WP_183682006.1">
    <property type="nucleotide sequence ID" value="NZ_JACHHH010000001.1"/>
</dbReference>
<protein>
    <recommendedName>
        <fullName evidence="10 11">UDP-N-acetylmuramoyl-tripeptide--D-alanyl-D-alanine ligase</fullName>
        <ecNumber evidence="10 11">6.3.2.10</ecNumber>
    </recommendedName>
    <alternativeName>
        <fullName evidence="10">D-alanyl-D-alanine-adding enzyme</fullName>
    </alternativeName>
</protein>
<evidence type="ECO:0000256" key="5">
    <source>
        <dbReference type="ARBA" id="ARBA00022840"/>
    </source>
</evidence>
<dbReference type="InterPro" id="IPR000713">
    <property type="entry name" value="Mur_ligase_N"/>
</dbReference>
<dbReference type="UniPathway" id="UPA00219"/>
<evidence type="ECO:0000256" key="11">
    <source>
        <dbReference type="RuleBase" id="RU004136"/>
    </source>
</evidence>
<dbReference type="Gene3D" id="3.40.1190.10">
    <property type="entry name" value="Mur-like, catalytic domain"/>
    <property type="match status" value="1"/>
</dbReference>
<dbReference type="HAMAP" id="MF_02019">
    <property type="entry name" value="MurF"/>
    <property type="match status" value="1"/>
</dbReference>
<dbReference type="GO" id="GO:0009252">
    <property type="term" value="P:peptidoglycan biosynthetic process"/>
    <property type="evidence" value="ECO:0007669"/>
    <property type="project" value="UniProtKB-UniRule"/>
</dbReference>
<evidence type="ECO:0000256" key="7">
    <source>
        <dbReference type="ARBA" id="ARBA00022984"/>
    </source>
</evidence>
<dbReference type="AlphaFoldDB" id="A0A7W9SDV3"/>
<dbReference type="SUPFAM" id="SSF53244">
    <property type="entry name" value="MurD-like peptide ligases, peptide-binding domain"/>
    <property type="match status" value="1"/>
</dbReference>
<dbReference type="GO" id="GO:0047480">
    <property type="term" value="F:UDP-N-acetylmuramoyl-tripeptide-D-alanyl-D-alanine ligase activity"/>
    <property type="evidence" value="ECO:0007669"/>
    <property type="project" value="UniProtKB-UniRule"/>
</dbReference>
<dbReference type="InterPro" id="IPR036615">
    <property type="entry name" value="Mur_ligase_C_dom_sf"/>
</dbReference>
<evidence type="ECO:0000313" key="16">
    <source>
        <dbReference type="Proteomes" id="UP000522163"/>
    </source>
</evidence>
<evidence type="ECO:0000313" key="15">
    <source>
        <dbReference type="EMBL" id="MBB6040328.1"/>
    </source>
</evidence>
<evidence type="ECO:0000256" key="10">
    <source>
        <dbReference type="HAMAP-Rule" id="MF_02019"/>
    </source>
</evidence>
<comment type="catalytic activity">
    <reaction evidence="10 11">
        <text>D-alanyl-D-alanine + UDP-N-acetyl-alpha-D-muramoyl-L-alanyl-gamma-D-glutamyl-meso-2,6-diaminopimelate + ATP = UDP-N-acetyl-alpha-D-muramoyl-L-alanyl-gamma-D-glutamyl-meso-2,6-diaminopimeloyl-D-alanyl-D-alanine + ADP + phosphate + H(+)</text>
        <dbReference type="Rhea" id="RHEA:28374"/>
        <dbReference type="ChEBI" id="CHEBI:15378"/>
        <dbReference type="ChEBI" id="CHEBI:30616"/>
        <dbReference type="ChEBI" id="CHEBI:43474"/>
        <dbReference type="ChEBI" id="CHEBI:57822"/>
        <dbReference type="ChEBI" id="CHEBI:61386"/>
        <dbReference type="ChEBI" id="CHEBI:83905"/>
        <dbReference type="ChEBI" id="CHEBI:456216"/>
        <dbReference type="EC" id="6.3.2.10"/>
    </reaction>
</comment>
<keyword evidence="6 10" id="KW-0133">Cell shape</keyword>
<keyword evidence="3 10" id="KW-0132">Cell division</keyword>
<evidence type="ECO:0000259" key="12">
    <source>
        <dbReference type="Pfam" id="PF01225"/>
    </source>
</evidence>
<keyword evidence="2 10" id="KW-0436">Ligase</keyword>
<dbReference type="Proteomes" id="UP000522163">
    <property type="component" value="Unassembled WGS sequence"/>
</dbReference>
<comment type="function">
    <text evidence="10 11">Involved in cell wall formation. Catalyzes the final step in the synthesis of UDP-N-acetylmuramoyl-pentapeptide, the precursor of murein.</text>
</comment>
<comment type="similarity">
    <text evidence="10">Belongs to the MurCDEF family. MurF subfamily.</text>
</comment>
<proteinExistence type="inferred from homology"/>
<evidence type="ECO:0000256" key="6">
    <source>
        <dbReference type="ARBA" id="ARBA00022960"/>
    </source>
</evidence>
<dbReference type="NCBIfam" id="TIGR01143">
    <property type="entry name" value="murF"/>
    <property type="match status" value="1"/>
</dbReference>
<dbReference type="PANTHER" id="PTHR43024">
    <property type="entry name" value="UDP-N-ACETYLMURAMOYL-TRIPEPTIDE--D-ALANYL-D-ALANINE LIGASE"/>
    <property type="match status" value="1"/>
</dbReference>
<dbReference type="GO" id="GO:0008360">
    <property type="term" value="P:regulation of cell shape"/>
    <property type="evidence" value="ECO:0007669"/>
    <property type="project" value="UniProtKB-KW"/>
</dbReference>
<dbReference type="InterPro" id="IPR035911">
    <property type="entry name" value="MurE/MurF_N"/>
</dbReference>
<evidence type="ECO:0000256" key="9">
    <source>
        <dbReference type="ARBA" id="ARBA00023316"/>
    </source>
</evidence>
<dbReference type="Gene3D" id="3.90.190.20">
    <property type="entry name" value="Mur ligase, C-terminal domain"/>
    <property type="match status" value="1"/>
</dbReference>
<accession>A0A7W9SDV3</accession>
<dbReference type="InterPro" id="IPR004101">
    <property type="entry name" value="Mur_ligase_C"/>
</dbReference>
<dbReference type="InterPro" id="IPR051046">
    <property type="entry name" value="MurCDEF_CellWall_CoF430Synth"/>
</dbReference>
<feature type="domain" description="Mur ligase C-terminal" evidence="13">
    <location>
        <begin position="292"/>
        <end position="414"/>
    </location>
</feature>
<dbReference type="InterPro" id="IPR005863">
    <property type="entry name" value="UDP-N-AcMur_synth"/>
</dbReference>
<dbReference type="GeneID" id="85013860"/>
<reference evidence="15 16" key="1">
    <citation type="submission" date="2020-08" db="EMBL/GenBank/DDBJ databases">
        <title>Genomic Encyclopedia of Type Strains, Phase IV (KMG-IV): sequencing the most valuable type-strain genomes for metagenomic binning, comparative biology and taxonomic classification.</title>
        <authorList>
            <person name="Goeker M."/>
        </authorList>
    </citation>
    <scope>NUCLEOTIDE SEQUENCE [LARGE SCALE GENOMIC DNA]</scope>
    <source>
        <strain evidence="15 16">DSM 17245</strain>
    </source>
</reference>
<name>A0A7W9SDV3_9FIRM</name>
<gene>
    <name evidence="10" type="primary">murF</name>
    <name evidence="15" type="ORF">HNQ46_000289</name>
</gene>
<evidence type="ECO:0000259" key="14">
    <source>
        <dbReference type="Pfam" id="PF08245"/>
    </source>
</evidence>
<evidence type="ECO:0000256" key="2">
    <source>
        <dbReference type="ARBA" id="ARBA00022598"/>
    </source>
</evidence>
<comment type="pathway">
    <text evidence="10 11">Cell wall biogenesis; peptidoglycan biosynthesis.</text>
</comment>